<gene>
    <name evidence="7" type="ORF">SAMN05216490_4971</name>
</gene>
<evidence type="ECO:0000259" key="6">
    <source>
        <dbReference type="PROSITE" id="PS51007"/>
    </source>
</evidence>
<evidence type="ECO:0000256" key="2">
    <source>
        <dbReference type="ARBA" id="ARBA00022723"/>
    </source>
</evidence>
<protein>
    <recommendedName>
        <fullName evidence="6">Cytochrome c domain-containing protein</fullName>
    </recommendedName>
</protein>
<dbReference type="InterPro" id="IPR036280">
    <property type="entry name" value="Multihaem_cyt_sf"/>
</dbReference>
<organism evidence="7 8">
    <name type="scientific">Mucilaginibacter mallensis</name>
    <dbReference type="NCBI Taxonomy" id="652787"/>
    <lineage>
        <taxon>Bacteria</taxon>
        <taxon>Pseudomonadati</taxon>
        <taxon>Bacteroidota</taxon>
        <taxon>Sphingobacteriia</taxon>
        <taxon>Sphingobacteriales</taxon>
        <taxon>Sphingobacteriaceae</taxon>
        <taxon>Mucilaginibacter</taxon>
    </lineage>
</organism>
<evidence type="ECO:0000313" key="8">
    <source>
        <dbReference type="Proteomes" id="UP000199679"/>
    </source>
</evidence>
<dbReference type="GO" id="GO:0046872">
    <property type="term" value="F:metal ion binding"/>
    <property type="evidence" value="ECO:0007669"/>
    <property type="project" value="UniProtKB-KW"/>
</dbReference>
<evidence type="ECO:0000313" key="7">
    <source>
        <dbReference type="EMBL" id="SDT68994.1"/>
    </source>
</evidence>
<accession>A0A1H2CF63</accession>
<sequence>MKFSKRTIIIALLSAFVVIIASTGATIENAGPAGEKDDYVFKPNLSDYHIFRGKMNNLIPFGGFYRYTLATTLFTDYAEKQRLIWLPPGTKMSRINDGLLNFPDGSMIVKTFYYLFDERDSLSQRHIVETRLLVKSKGKWNTADYKWTDGQNDAQLFPSGGRKLVTYTDKSGATRSISYQIPSKRNCATCHNSNGTIFPIGPKVRNMNFEVPAEGKTENQLEAFEKLGILDHFDVHKSASLPQAFNSNYSIEDQARAYMEINCAHCHNPTGRAKGTKLYLSYSLPLYQTNILRDQKRILRKTGNRSMPKIGTTIIHTEGVELIRAYIASLNKTNQAQQPLRSRL</sequence>
<dbReference type="OrthoDB" id="338827at2"/>
<feature type="domain" description="Cytochrome c" evidence="6">
    <location>
        <begin position="148"/>
        <end position="331"/>
    </location>
</feature>
<evidence type="ECO:0000256" key="3">
    <source>
        <dbReference type="ARBA" id="ARBA00023004"/>
    </source>
</evidence>
<keyword evidence="3 4" id="KW-0408">Iron</keyword>
<dbReference type="GO" id="GO:0020037">
    <property type="term" value="F:heme binding"/>
    <property type="evidence" value="ECO:0007669"/>
    <property type="project" value="InterPro"/>
</dbReference>
<dbReference type="EMBL" id="LT629740">
    <property type="protein sequence ID" value="SDT68994.1"/>
    <property type="molecule type" value="Genomic_DNA"/>
</dbReference>
<dbReference type="InterPro" id="IPR009056">
    <property type="entry name" value="Cyt_c-like_dom"/>
</dbReference>
<dbReference type="RefSeq" id="WP_091379745.1">
    <property type="nucleotide sequence ID" value="NZ_LT629740.1"/>
</dbReference>
<dbReference type="InterPro" id="IPR036909">
    <property type="entry name" value="Cyt_c-like_dom_sf"/>
</dbReference>
<evidence type="ECO:0000256" key="1">
    <source>
        <dbReference type="ARBA" id="ARBA00022617"/>
    </source>
</evidence>
<name>A0A1H2CF63_MUCMA</name>
<dbReference type="PROSITE" id="PS51007">
    <property type="entry name" value="CYTC"/>
    <property type="match status" value="1"/>
</dbReference>
<keyword evidence="5" id="KW-0732">Signal</keyword>
<evidence type="ECO:0000256" key="4">
    <source>
        <dbReference type="PROSITE-ProRule" id="PRU00433"/>
    </source>
</evidence>
<dbReference type="GO" id="GO:0009055">
    <property type="term" value="F:electron transfer activity"/>
    <property type="evidence" value="ECO:0007669"/>
    <property type="project" value="InterPro"/>
</dbReference>
<reference evidence="7 8" key="1">
    <citation type="submission" date="2016-10" db="EMBL/GenBank/DDBJ databases">
        <authorList>
            <person name="de Groot N.N."/>
        </authorList>
    </citation>
    <scope>NUCLEOTIDE SEQUENCE [LARGE SCALE GENOMIC DNA]</scope>
    <source>
        <strain evidence="7 8">MP1X4</strain>
    </source>
</reference>
<feature type="signal peptide" evidence="5">
    <location>
        <begin position="1"/>
        <end position="30"/>
    </location>
</feature>
<dbReference type="Proteomes" id="UP000199679">
    <property type="component" value="Chromosome I"/>
</dbReference>
<keyword evidence="1 4" id="KW-0349">Heme</keyword>
<dbReference type="SUPFAM" id="SSF48695">
    <property type="entry name" value="Multiheme cytochromes"/>
    <property type="match status" value="1"/>
</dbReference>
<dbReference type="AlphaFoldDB" id="A0A1H2CF63"/>
<feature type="chain" id="PRO_5009271032" description="Cytochrome c domain-containing protein" evidence="5">
    <location>
        <begin position="31"/>
        <end position="344"/>
    </location>
</feature>
<dbReference type="STRING" id="652787.SAMN05216490_4971"/>
<proteinExistence type="predicted"/>
<dbReference type="Gene3D" id="1.10.760.10">
    <property type="entry name" value="Cytochrome c-like domain"/>
    <property type="match status" value="1"/>
</dbReference>
<keyword evidence="8" id="KW-1185">Reference proteome</keyword>
<keyword evidence="2 4" id="KW-0479">Metal-binding</keyword>
<evidence type="ECO:0000256" key="5">
    <source>
        <dbReference type="SAM" id="SignalP"/>
    </source>
</evidence>
<dbReference type="SUPFAM" id="SSF46626">
    <property type="entry name" value="Cytochrome c"/>
    <property type="match status" value="1"/>
</dbReference>